<dbReference type="STRING" id="670386.D3AZL4"/>
<evidence type="ECO:0000256" key="7">
    <source>
        <dbReference type="ARBA" id="ARBA00022989"/>
    </source>
</evidence>
<dbReference type="GO" id="GO:0030148">
    <property type="term" value="P:sphingolipid biosynthetic process"/>
    <property type="evidence" value="ECO:0007669"/>
    <property type="project" value="TreeGrafter"/>
</dbReference>
<sequence>MIKQIFDRIFIFILLSRAPLALVDMLSNSLFVNVIYNKNKTIILIFDCHSCILRAAFQDIINYVNNFEWKTGVTPFSSIWTPAIATISYLVVIFALQEFMKNRKEIKLHYICLAHNLFLSLLSLAMFLGILIPLFRTEAPQGLYHLACQPVTKGQVEFFFYIFYLSKVYEFLDTVFLVLRKSYRSPRPSQKKTN</sequence>
<accession>D3AZL4</accession>
<feature type="transmembrane region" description="Helical" evidence="12">
    <location>
        <begin position="108"/>
        <end position="135"/>
    </location>
</feature>
<comment type="caution">
    <text evidence="14">The sequence shown here is derived from an EMBL/GenBank/DDBJ whole genome shotgun (WGS) entry which is preliminary data.</text>
</comment>
<dbReference type="RefSeq" id="XP_020437502.1">
    <property type="nucleotide sequence ID" value="XM_020573385.1"/>
</dbReference>
<dbReference type="AlphaFoldDB" id="D3AZL4"/>
<dbReference type="InParanoid" id="D3AZL4"/>
<keyword evidence="6 12" id="KW-0276">Fatty acid metabolism</keyword>
<evidence type="ECO:0000256" key="8">
    <source>
        <dbReference type="ARBA" id="ARBA00023098"/>
    </source>
</evidence>
<dbReference type="GO" id="GO:0042761">
    <property type="term" value="P:very long-chain fatty acid biosynthetic process"/>
    <property type="evidence" value="ECO:0007669"/>
    <property type="project" value="TreeGrafter"/>
</dbReference>
<comment type="caution">
    <text evidence="12">Lacks conserved residue(s) required for the propagation of feature annotation.</text>
</comment>
<dbReference type="GO" id="GO:0005789">
    <property type="term" value="C:endoplasmic reticulum membrane"/>
    <property type="evidence" value="ECO:0007669"/>
    <property type="project" value="TreeGrafter"/>
</dbReference>
<evidence type="ECO:0000256" key="1">
    <source>
        <dbReference type="ARBA" id="ARBA00004141"/>
    </source>
</evidence>
<organism evidence="14 15">
    <name type="scientific">Heterostelium pallidum (strain ATCC 26659 / Pp 5 / PN500)</name>
    <name type="common">Cellular slime mold</name>
    <name type="synonym">Polysphondylium pallidum</name>
    <dbReference type="NCBI Taxonomy" id="670386"/>
    <lineage>
        <taxon>Eukaryota</taxon>
        <taxon>Amoebozoa</taxon>
        <taxon>Evosea</taxon>
        <taxon>Eumycetozoa</taxon>
        <taxon>Dictyostelia</taxon>
        <taxon>Acytosteliales</taxon>
        <taxon>Acytosteliaceae</taxon>
        <taxon>Heterostelium</taxon>
    </lineage>
</organism>
<dbReference type="EC" id="2.3.1.-" evidence="12"/>
<evidence type="ECO:0000256" key="9">
    <source>
        <dbReference type="ARBA" id="ARBA00023136"/>
    </source>
</evidence>
<keyword evidence="8 12" id="KW-0443">Lipid metabolism</keyword>
<dbReference type="GO" id="GO:0009922">
    <property type="term" value="F:fatty acid elongase activity"/>
    <property type="evidence" value="ECO:0007669"/>
    <property type="project" value="UniProtKB-EC"/>
</dbReference>
<keyword evidence="4 12" id="KW-0808">Transferase</keyword>
<evidence type="ECO:0000256" key="2">
    <source>
        <dbReference type="ARBA" id="ARBA00007263"/>
    </source>
</evidence>
<dbReference type="InterPro" id="IPR002076">
    <property type="entry name" value="ELO_fam"/>
</dbReference>
<keyword evidence="7 12" id="KW-1133">Transmembrane helix</keyword>
<dbReference type="Proteomes" id="UP000001396">
    <property type="component" value="Unassembled WGS sequence"/>
</dbReference>
<comment type="similarity">
    <text evidence="2 12">Belongs to the ELO family.</text>
</comment>
<evidence type="ECO:0000256" key="3">
    <source>
        <dbReference type="ARBA" id="ARBA00022516"/>
    </source>
</evidence>
<protein>
    <recommendedName>
        <fullName evidence="12">Elongation of fatty acids protein</fullName>
        <ecNumber evidence="12">2.3.1.-</ecNumber>
    </recommendedName>
</protein>
<name>D3AZL4_HETP5</name>
<feature type="transmembrane region" description="Helical" evidence="12">
    <location>
        <begin position="79"/>
        <end position="96"/>
    </location>
</feature>
<evidence type="ECO:0000256" key="12">
    <source>
        <dbReference type="RuleBase" id="RU361115"/>
    </source>
</evidence>
<keyword evidence="5 12" id="KW-0812">Transmembrane</keyword>
<dbReference type="GO" id="GO:0019367">
    <property type="term" value="P:fatty acid elongation, saturated fatty acid"/>
    <property type="evidence" value="ECO:0007669"/>
    <property type="project" value="TreeGrafter"/>
</dbReference>
<feature type="signal peptide" evidence="13">
    <location>
        <begin position="1"/>
        <end position="21"/>
    </location>
</feature>
<dbReference type="EMBL" id="ADBJ01000008">
    <property type="protein sequence ID" value="EFA85393.1"/>
    <property type="molecule type" value="Genomic_DNA"/>
</dbReference>
<comment type="catalytic activity">
    <reaction evidence="11">
        <text>a very-long-chain acyl-CoA + malonyl-CoA + H(+) = a very-long-chain 3-oxoacyl-CoA + CO2 + CoA</text>
        <dbReference type="Rhea" id="RHEA:32727"/>
        <dbReference type="ChEBI" id="CHEBI:15378"/>
        <dbReference type="ChEBI" id="CHEBI:16526"/>
        <dbReference type="ChEBI" id="CHEBI:57287"/>
        <dbReference type="ChEBI" id="CHEBI:57384"/>
        <dbReference type="ChEBI" id="CHEBI:90725"/>
        <dbReference type="ChEBI" id="CHEBI:90736"/>
        <dbReference type="EC" id="2.3.1.199"/>
    </reaction>
</comment>
<comment type="catalytic activity">
    <reaction evidence="12">
        <text>an acyl-CoA + malonyl-CoA + H(+) = a 3-oxoacyl-CoA + CO2 + CoA</text>
        <dbReference type="Rhea" id="RHEA:50252"/>
        <dbReference type="ChEBI" id="CHEBI:15378"/>
        <dbReference type="ChEBI" id="CHEBI:16526"/>
        <dbReference type="ChEBI" id="CHEBI:57287"/>
        <dbReference type="ChEBI" id="CHEBI:57384"/>
        <dbReference type="ChEBI" id="CHEBI:58342"/>
        <dbReference type="ChEBI" id="CHEBI:90726"/>
    </reaction>
    <physiologicalReaction direction="left-to-right" evidence="12">
        <dbReference type="Rhea" id="RHEA:50253"/>
    </physiologicalReaction>
</comment>
<keyword evidence="15" id="KW-1185">Reference proteome</keyword>
<feature type="transmembrane region" description="Helical" evidence="12">
    <location>
        <begin position="9"/>
        <end position="31"/>
    </location>
</feature>
<dbReference type="GeneID" id="31357921"/>
<reference evidence="14 15" key="1">
    <citation type="journal article" date="2011" name="Genome Res.">
        <title>Phylogeny-wide analysis of social amoeba genomes highlights ancient origins for complex intercellular communication.</title>
        <authorList>
            <person name="Heidel A.J."/>
            <person name="Lawal H.M."/>
            <person name="Felder M."/>
            <person name="Schilde C."/>
            <person name="Helps N.R."/>
            <person name="Tunggal B."/>
            <person name="Rivero F."/>
            <person name="John U."/>
            <person name="Schleicher M."/>
            <person name="Eichinger L."/>
            <person name="Platzer M."/>
            <person name="Noegel A.A."/>
            <person name="Schaap P."/>
            <person name="Gloeckner G."/>
        </authorList>
    </citation>
    <scope>NUCLEOTIDE SEQUENCE [LARGE SCALE GENOMIC DNA]</scope>
    <source>
        <strain evidence="15">ATCC 26659 / Pp 5 / PN500</strain>
    </source>
</reference>
<proteinExistence type="inferred from homology"/>
<keyword evidence="13" id="KW-0732">Signal</keyword>
<dbReference type="PANTHER" id="PTHR11157">
    <property type="entry name" value="FATTY ACID ACYL TRANSFERASE-RELATED"/>
    <property type="match status" value="1"/>
</dbReference>
<evidence type="ECO:0000256" key="5">
    <source>
        <dbReference type="ARBA" id="ARBA00022692"/>
    </source>
</evidence>
<evidence type="ECO:0000256" key="6">
    <source>
        <dbReference type="ARBA" id="ARBA00022832"/>
    </source>
</evidence>
<evidence type="ECO:0000256" key="10">
    <source>
        <dbReference type="ARBA" id="ARBA00023160"/>
    </source>
</evidence>
<dbReference type="PANTHER" id="PTHR11157:SF134">
    <property type="entry name" value="ELONGATION OF FATTY ACIDS PROTEIN 1-RELATED"/>
    <property type="match status" value="1"/>
</dbReference>
<dbReference type="Pfam" id="PF01151">
    <property type="entry name" value="ELO"/>
    <property type="match status" value="1"/>
</dbReference>
<keyword evidence="9 12" id="KW-0472">Membrane</keyword>
<evidence type="ECO:0000256" key="13">
    <source>
        <dbReference type="SAM" id="SignalP"/>
    </source>
</evidence>
<gene>
    <name evidence="14" type="ORF">PPL_02396</name>
</gene>
<evidence type="ECO:0000256" key="4">
    <source>
        <dbReference type="ARBA" id="ARBA00022679"/>
    </source>
</evidence>
<evidence type="ECO:0000313" key="14">
    <source>
        <dbReference type="EMBL" id="EFA85393.1"/>
    </source>
</evidence>
<dbReference type="GO" id="GO:0034626">
    <property type="term" value="P:fatty acid elongation, polyunsaturated fatty acid"/>
    <property type="evidence" value="ECO:0007669"/>
    <property type="project" value="TreeGrafter"/>
</dbReference>
<feature type="transmembrane region" description="Helical" evidence="12">
    <location>
        <begin position="158"/>
        <end position="179"/>
    </location>
</feature>
<evidence type="ECO:0000256" key="11">
    <source>
        <dbReference type="ARBA" id="ARBA00047375"/>
    </source>
</evidence>
<keyword evidence="3 12" id="KW-0444">Lipid biosynthesis</keyword>
<dbReference type="GO" id="GO:0034625">
    <property type="term" value="P:fatty acid elongation, monounsaturated fatty acid"/>
    <property type="evidence" value="ECO:0007669"/>
    <property type="project" value="TreeGrafter"/>
</dbReference>
<feature type="chain" id="PRO_5003041189" description="Elongation of fatty acids protein" evidence="13">
    <location>
        <begin position="22"/>
        <end position="194"/>
    </location>
</feature>
<keyword evidence="10 12" id="KW-0275">Fatty acid biosynthesis</keyword>
<comment type="subcellular location">
    <subcellularLocation>
        <location evidence="1">Membrane</location>
        <topology evidence="1">Multi-pass membrane protein</topology>
    </subcellularLocation>
</comment>
<evidence type="ECO:0000313" key="15">
    <source>
        <dbReference type="Proteomes" id="UP000001396"/>
    </source>
</evidence>